<accession>A0ABS7ZPD5</accession>
<reference evidence="2 3" key="1">
    <citation type="submission" date="2020-12" db="EMBL/GenBank/DDBJ databases">
        <title>Novel Thalassolituus-related marine hydrocarbonoclastic bacteria mediated algae-derived hydrocarbons mineralization in twilight zone of the northern South China Sea.</title>
        <authorList>
            <person name="Dong C."/>
        </authorList>
    </citation>
    <scope>NUCLEOTIDE SEQUENCE [LARGE SCALE GENOMIC DNA]</scope>
    <source>
        <strain evidence="2 3">IMCC1826</strain>
    </source>
</reference>
<organism evidence="2 3">
    <name type="scientific">Thalassolituus marinus</name>
    <dbReference type="NCBI Taxonomy" id="671053"/>
    <lineage>
        <taxon>Bacteria</taxon>
        <taxon>Pseudomonadati</taxon>
        <taxon>Pseudomonadota</taxon>
        <taxon>Gammaproteobacteria</taxon>
        <taxon>Oceanospirillales</taxon>
        <taxon>Oceanospirillaceae</taxon>
        <taxon>Thalassolituus</taxon>
    </lineage>
</organism>
<proteinExistence type="predicted"/>
<dbReference type="RefSeq" id="WP_225673660.1">
    <property type="nucleotide sequence ID" value="NZ_JAEDAH010000041.1"/>
</dbReference>
<dbReference type="Pfam" id="PF04338">
    <property type="entry name" value="DUF481"/>
    <property type="match status" value="1"/>
</dbReference>
<feature type="chain" id="PRO_5045247167" evidence="1">
    <location>
        <begin position="21"/>
        <end position="238"/>
    </location>
</feature>
<evidence type="ECO:0000256" key="1">
    <source>
        <dbReference type="SAM" id="SignalP"/>
    </source>
</evidence>
<comment type="caution">
    <text evidence="2">The sequence shown here is derived from an EMBL/GenBank/DDBJ whole genome shotgun (WGS) entry which is preliminary data.</text>
</comment>
<gene>
    <name evidence="2" type="ORF">I9W95_08015</name>
</gene>
<evidence type="ECO:0000313" key="2">
    <source>
        <dbReference type="EMBL" id="MCA6063552.1"/>
    </source>
</evidence>
<keyword evidence="3" id="KW-1185">Reference proteome</keyword>
<keyword evidence="1" id="KW-0732">Signal</keyword>
<dbReference type="EMBL" id="JAEDAH010000041">
    <property type="protein sequence ID" value="MCA6063552.1"/>
    <property type="molecule type" value="Genomic_DNA"/>
</dbReference>
<evidence type="ECO:0000313" key="3">
    <source>
        <dbReference type="Proteomes" id="UP000714380"/>
    </source>
</evidence>
<name>A0ABS7ZPD5_9GAMM</name>
<dbReference type="InterPro" id="IPR007433">
    <property type="entry name" value="DUF481"/>
</dbReference>
<dbReference type="Proteomes" id="UP000714380">
    <property type="component" value="Unassembled WGS sequence"/>
</dbReference>
<protein>
    <submittedName>
        <fullName evidence="2">DUF481 domain-containing protein</fullName>
    </submittedName>
</protein>
<feature type="signal peptide" evidence="1">
    <location>
        <begin position="1"/>
        <end position="20"/>
    </location>
</feature>
<sequence>MRRSLLLIPALIMPVLSVQAEEKANSPWKGSAELGSIRTTGNTDTSSVNAKFGAGYKGEVWNSGFKVEALTSKEDDITSKEKYNAAIKFDRNFSKHHYLTLLAEYEDDRFSGFEYQSTISAGYGYRAINEQEMELDFEIGPGYRYDRLNEGGEEVDETVLRLAMNFAWTIREGVEFIELLSMDDGADNTIWKSETGLKSQINGSLATKLTYKVKKQSEVPEGTEDTDTEFGVTLVYSF</sequence>